<reference evidence="2 3" key="1">
    <citation type="submission" date="2018-03" db="EMBL/GenBank/DDBJ databases">
        <title>Genomic Encyclopedia of Archaeal and Bacterial Type Strains, Phase II (KMG-II): from individual species to whole genera.</title>
        <authorList>
            <person name="Goeker M."/>
        </authorList>
    </citation>
    <scope>NUCLEOTIDE SEQUENCE [LARGE SCALE GENOMIC DNA]</scope>
    <source>
        <strain evidence="2 3">DSM 28354</strain>
    </source>
</reference>
<comment type="caution">
    <text evidence="2">The sequence shown here is derived from an EMBL/GenBank/DDBJ whole genome shotgun (WGS) entry which is preliminary data.</text>
</comment>
<dbReference type="PANTHER" id="PTHR33933">
    <property type="entry name" value="NUCLEOTIDYLTRANSFERASE"/>
    <property type="match status" value="1"/>
</dbReference>
<evidence type="ECO:0000259" key="1">
    <source>
        <dbReference type="Pfam" id="PF01909"/>
    </source>
</evidence>
<feature type="domain" description="Polymerase nucleotidyl transferase" evidence="1">
    <location>
        <begin position="8"/>
        <end position="58"/>
    </location>
</feature>
<dbReference type="Gene3D" id="3.30.460.10">
    <property type="entry name" value="Beta Polymerase, domain 2"/>
    <property type="match status" value="1"/>
</dbReference>
<accession>A0A2T0SGN7</accession>
<dbReference type="OrthoDB" id="9803106at2"/>
<dbReference type="EMBL" id="PVTE01000021">
    <property type="protein sequence ID" value="PRY32567.1"/>
    <property type="molecule type" value="Genomic_DNA"/>
</dbReference>
<keyword evidence="3" id="KW-1185">Reference proteome</keyword>
<evidence type="ECO:0000313" key="2">
    <source>
        <dbReference type="EMBL" id="PRY32567.1"/>
    </source>
</evidence>
<dbReference type="RefSeq" id="WP_106139788.1">
    <property type="nucleotide sequence ID" value="NZ_PVTE01000021.1"/>
</dbReference>
<dbReference type="Proteomes" id="UP000238375">
    <property type="component" value="Unassembled WGS sequence"/>
</dbReference>
<organism evidence="2 3">
    <name type="scientific">Spirosoma oryzae</name>
    <dbReference type="NCBI Taxonomy" id="1469603"/>
    <lineage>
        <taxon>Bacteria</taxon>
        <taxon>Pseudomonadati</taxon>
        <taxon>Bacteroidota</taxon>
        <taxon>Cytophagia</taxon>
        <taxon>Cytophagales</taxon>
        <taxon>Cytophagaceae</taxon>
        <taxon>Spirosoma</taxon>
    </lineage>
</organism>
<dbReference type="SUPFAM" id="SSF81301">
    <property type="entry name" value="Nucleotidyltransferase"/>
    <property type="match status" value="1"/>
</dbReference>
<dbReference type="InterPro" id="IPR043519">
    <property type="entry name" value="NT_sf"/>
</dbReference>
<dbReference type="AlphaFoldDB" id="A0A2T0SGN7"/>
<proteinExistence type="predicted"/>
<dbReference type="InterPro" id="IPR002934">
    <property type="entry name" value="Polymerase_NTP_transf_dom"/>
</dbReference>
<keyword evidence="2" id="KW-0808">Transferase</keyword>
<name>A0A2T0SGN7_9BACT</name>
<dbReference type="Pfam" id="PF01909">
    <property type="entry name" value="NTP_transf_2"/>
    <property type="match status" value="1"/>
</dbReference>
<gene>
    <name evidence="2" type="ORF">CLV58_12169</name>
</gene>
<dbReference type="InterPro" id="IPR052548">
    <property type="entry name" value="Type_VII_TA_antitoxin"/>
</dbReference>
<dbReference type="CDD" id="cd05403">
    <property type="entry name" value="NT_KNTase_like"/>
    <property type="match status" value="1"/>
</dbReference>
<protein>
    <submittedName>
        <fullName evidence="2">Nucleotidyltransferase-like protein</fullName>
    </submittedName>
</protein>
<evidence type="ECO:0000313" key="3">
    <source>
        <dbReference type="Proteomes" id="UP000238375"/>
    </source>
</evidence>
<dbReference type="PANTHER" id="PTHR33933:SF1">
    <property type="entry name" value="PROTEIN ADENYLYLTRANSFERASE MNTA-RELATED"/>
    <property type="match status" value="1"/>
</dbReference>
<sequence length="102" mass="11622">MTDEQFLSEVKRTVLAIDPQAEIWLFGSRARGDSRPDSDWDFLIFTQNDLSGGKRWLFSDEFAELGIETGQAISSIVYPKQSRSKYAVTELYQNVVAEGRQL</sequence>
<dbReference type="GO" id="GO:0016779">
    <property type="term" value="F:nucleotidyltransferase activity"/>
    <property type="evidence" value="ECO:0007669"/>
    <property type="project" value="InterPro"/>
</dbReference>